<comment type="caution">
    <text evidence="1">The sequence shown here is derived from an EMBL/GenBank/DDBJ whole genome shotgun (WGS) entry which is preliminary data.</text>
</comment>
<dbReference type="AlphaFoldDB" id="A0A8T2NV62"/>
<name>A0A8T2NV62_9TELE</name>
<keyword evidence="2" id="KW-1185">Reference proteome</keyword>
<proteinExistence type="predicted"/>
<evidence type="ECO:0000313" key="2">
    <source>
        <dbReference type="Proteomes" id="UP000824540"/>
    </source>
</evidence>
<gene>
    <name evidence="1" type="ORF">JZ751_019216</name>
</gene>
<dbReference type="Proteomes" id="UP000824540">
    <property type="component" value="Unassembled WGS sequence"/>
</dbReference>
<reference evidence="1" key="1">
    <citation type="thesis" date="2021" institute="BYU ScholarsArchive" country="Provo, UT, USA">
        <title>Applications of and Algorithms for Genome Assembly and Genomic Analyses with an Emphasis on Marine Teleosts.</title>
        <authorList>
            <person name="Pickett B.D."/>
        </authorList>
    </citation>
    <scope>NUCLEOTIDE SEQUENCE</scope>
    <source>
        <strain evidence="1">HI-2016</strain>
    </source>
</reference>
<dbReference type="EMBL" id="JAFBMS010000035">
    <property type="protein sequence ID" value="KAG9341408.1"/>
    <property type="molecule type" value="Genomic_DNA"/>
</dbReference>
<protein>
    <submittedName>
        <fullName evidence="1">Uncharacterized protein</fullName>
    </submittedName>
</protein>
<evidence type="ECO:0000313" key="1">
    <source>
        <dbReference type="EMBL" id="KAG9341408.1"/>
    </source>
</evidence>
<sequence>MSVSPVAHSVAERKATLLTLVLHVLNLAPQIPWNGTQCTSKGQAGPLVNAPGIFLSPMALLGTWHCEVGEGREKPCNSKAYLRVKMSAFSLPPEVPHPPGQGRGPVVNGL</sequence>
<accession>A0A8T2NV62</accession>
<organism evidence="1 2">
    <name type="scientific">Albula glossodonta</name>
    <name type="common">roundjaw bonefish</name>
    <dbReference type="NCBI Taxonomy" id="121402"/>
    <lineage>
        <taxon>Eukaryota</taxon>
        <taxon>Metazoa</taxon>
        <taxon>Chordata</taxon>
        <taxon>Craniata</taxon>
        <taxon>Vertebrata</taxon>
        <taxon>Euteleostomi</taxon>
        <taxon>Actinopterygii</taxon>
        <taxon>Neopterygii</taxon>
        <taxon>Teleostei</taxon>
        <taxon>Albuliformes</taxon>
        <taxon>Albulidae</taxon>
        <taxon>Albula</taxon>
    </lineage>
</organism>